<reference evidence="1 2" key="1">
    <citation type="journal article" date="2015" name="Genome Announc.">
        <title>Expanding the biotechnology potential of lactobacilli through comparative genomics of 213 strains and associated genera.</title>
        <authorList>
            <person name="Sun Z."/>
            <person name="Harris H.M."/>
            <person name="McCann A."/>
            <person name="Guo C."/>
            <person name="Argimon S."/>
            <person name="Zhang W."/>
            <person name="Yang X."/>
            <person name="Jeffery I.B."/>
            <person name="Cooney J.C."/>
            <person name="Kagawa T.F."/>
            <person name="Liu W."/>
            <person name="Song Y."/>
            <person name="Salvetti E."/>
            <person name="Wrobel A."/>
            <person name="Rasinkangas P."/>
            <person name="Parkhill J."/>
            <person name="Rea M.C."/>
            <person name="O'Sullivan O."/>
            <person name="Ritari J."/>
            <person name="Douillard F.P."/>
            <person name="Paul Ross R."/>
            <person name="Yang R."/>
            <person name="Briner A.E."/>
            <person name="Felis G.E."/>
            <person name="de Vos W.M."/>
            <person name="Barrangou R."/>
            <person name="Klaenhammer T.R."/>
            <person name="Caufield P.W."/>
            <person name="Cui Y."/>
            <person name="Zhang H."/>
            <person name="O'Toole P.W."/>
        </authorList>
    </citation>
    <scope>NUCLEOTIDE SEQUENCE [LARGE SCALE GENOMIC DNA]</scope>
    <source>
        <strain evidence="1 2">DSM 19971</strain>
    </source>
</reference>
<evidence type="ECO:0000313" key="1">
    <source>
        <dbReference type="EMBL" id="KRL39159.1"/>
    </source>
</evidence>
<dbReference type="PATRIC" id="fig|1423812.3.peg.211"/>
<dbReference type="AlphaFoldDB" id="A0A0R1Q3E2"/>
<dbReference type="Proteomes" id="UP000051155">
    <property type="component" value="Unassembled WGS sequence"/>
</dbReference>
<gene>
    <name evidence="1" type="ORF">FD20_GL000209</name>
</gene>
<accession>A0A0R1Q3E2</accession>
<dbReference type="STRING" id="1423812.FD20_GL000209"/>
<sequence>MASATFIGVSLRNTDVVYAKAQQVTLGAGTFKVGKTKDIKPGRYIIKTTNGSGNISDSTGNINIILGQTTDNDSGQIDSYTTTLKKGDNVKIEGIEATSFAPAGKRTYQTQLNAGDWIVGKDIKPGSYVITALQGSGNIGTDDGDVNEILGTTSDSDAGQVTKVTVNLTRGQVLSTNIEQIELNKK</sequence>
<proteinExistence type="predicted"/>
<dbReference type="EMBL" id="AZEG01000001">
    <property type="protein sequence ID" value="KRL39159.1"/>
    <property type="molecule type" value="Genomic_DNA"/>
</dbReference>
<keyword evidence="2" id="KW-1185">Reference proteome</keyword>
<name>A0A0R1Q3E2_9LACO</name>
<evidence type="ECO:0008006" key="3">
    <source>
        <dbReference type="Google" id="ProtNLM"/>
    </source>
</evidence>
<protein>
    <recommendedName>
        <fullName evidence="3">Cell surface protein</fullName>
    </recommendedName>
</protein>
<evidence type="ECO:0000313" key="2">
    <source>
        <dbReference type="Proteomes" id="UP000051155"/>
    </source>
</evidence>
<comment type="caution">
    <text evidence="1">The sequence shown here is derived from an EMBL/GenBank/DDBJ whole genome shotgun (WGS) entry which is preliminary data.</text>
</comment>
<organism evidence="1 2">
    <name type="scientific">Liquorilactobacillus uvarum DSM 19971</name>
    <dbReference type="NCBI Taxonomy" id="1423812"/>
    <lineage>
        <taxon>Bacteria</taxon>
        <taxon>Bacillati</taxon>
        <taxon>Bacillota</taxon>
        <taxon>Bacilli</taxon>
        <taxon>Lactobacillales</taxon>
        <taxon>Lactobacillaceae</taxon>
        <taxon>Liquorilactobacillus</taxon>
    </lineage>
</organism>